<evidence type="ECO:0000313" key="4">
    <source>
        <dbReference type="Proteomes" id="UP000478417"/>
    </source>
</evidence>
<sequence>CDLPETPPQRPVPPKQPKSDAARNLRKTAKLHERIIARLSPAPLAEDQLIRDLAVCASEAAPALLDLEMDGKITRQSGGMLSRR</sequence>
<protein>
    <submittedName>
        <fullName evidence="3">DNA-protecting protein DprA</fullName>
    </submittedName>
</protein>
<feature type="region of interest" description="Disordered" evidence="1">
    <location>
        <begin position="1"/>
        <end position="23"/>
    </location>
</feature>
<evidence type="ECO:0000259" key="2">
    <source>
        <dbReference type="Pfam" id="PF17782"/>
    </source>
</evidence>
<reference evidence="3 4" key="1">
    <citation type="submission" date="2020-02" db="EMBL/GenBank/DDBJ databases">
        <title>Albibacoteraceae fam. nov., the first described family within the subdivision 4 Verrucomicrobia.</title>
        <authorList>
            <person name="Xi F."/>
        </authorList>
    </citation>
    <scope>NUCLEOTIDE SEQUENCE [LARGE SCALE GENOMIC DNA]</scope>
    <source>
        <strain evidence="3 4">CK1056</strain>
    </source>
</reference>
<evidence type="ECO:0000256" key="1">
    <source>
        <dbReference type="SAM" id="MobiDB-lite"/>
    </source>
</evidence>
<dbReference type="Gene3D" id="1.10.10.10">
    <property type="entry name" value="Winged helix-like DNA-binding domain superfamily/Winged helix DNA-binding domain"/>
    <property type="match status" value="1"/>
</dbReference>
<evidence type="ECO:0000313" key="3">
    <source>
        <dbReference type="EMBL" id="NDV63627.1"/>
    </source>
</evidence>
<dbReference type="EMBL" id="JAAGNX010000029">
    <property type="protein sequence ID" value="NDV63627.1"/>
    <property type="molecule type" value="Genomic_DNA"/>
</dbReference>
<accession>A0A6B2M640</accession>
<name>A0A6B2M640_9BACT</name>
<dbReference type="Proteomes" id="UP000478417">
    <property type="component" value="Unassembled WGS sequence"/>
</dbReference>
<feature type="domain" description="DprA winged helix" evidence="2">
    <location>
        <begin position="20"/>
        <end position="79"/>
    </location>
</feature>
<comment type="caution">
    <text evidence="3">The sequence shown here is derived from an EMBL/GenBank/DDBJ whole genome shotgun (WGS) entry which is preliminary data.</text>
</comment>
<dbReference type="Pfam" id="PF17782">
    <property type="entry name" value="WHD_DprA"/>
    <property type="match status" value="1"/>
</dbReference>
<gene>
    <name evidence="3" type="ORF">G0Q06_14300</name>
</gene>
<dbReference type="AlphaFoldDB" id="A0A6B2M640"/>
<keyword evidence="4" id="KW-1185">Reference proteome</keyword>
<feature type="compositionally biased region" description="Pro residues" evidence="1">
    <location>
        <begin position="1"/>
        <end position="16"/>
    </location>
</feature>
<feature type="non-terminal residue" evidence="3">
    <location>
        <position position="1"/>
    </location>
</feature>
<organism evidence="3 4">
    <name type="scientific">Oceanipulchritudo coccoides</name>
    <dbReference type="NCBI Taxonomy" id="2706888"/>
    <lineage>
        <taxon>Bacteria</taxon>
        <taxon>Pseudomonadati</taxon>
        <taxon>Verrucomicrobiota</taxon>
        <taxon>Opitutia</taxon>
        <taxon>Puniceicoccales</taxon>
        <taxon>Oceanipulchritudinaceae</taxon>
        <taxon>Oceanipulchritudo</taxon>
    </lineage>
</organism>
<dbReference type="InterPro" id="IPR036388">
    <property type="entry name" value="WH-like_DNA-bd_sf"/>
</dbReference>
<proteinExistence type="predicted"/>
<dbReference type="InterPro" id="IPR041614">
    <property type="entry name" value="DprA_WH"/>
</dbReference>